<dbReference type="PANTHER" id="PTHR43065">
    <property type="entry name" value="SENSOR HISTIDINE KINASE"/>
    <property type="match status" value="1"/>
</dbReference>
<protein>
    <recommendedName>
        <fullName evidence="2">histidine kinase</fullName>
        <ecNumber evidence="2">2.7.13.3</ecNumber>
    </recommendedName>
</protein>
<feature type="transmembrane region" description="Helical" evidence="9">
    <location>
        <begin position="46"/>
        <end position="64"/>
    </location>
</feature>
<evidence type="ECO:0000259" key="10">
    <source>
        <dbReference type="PROSITE" id="PS50109"/>
    </source>
</evidence>
<dbReference type="InterPro" id="IPR003594">
    <property type="entry name" value="HATPase_dom"/>
</dbReference>
<gene>
    <name evidence="11" type="ORF">HKW67_19060</name>
</gene>
<name>A0A6M4IS59_9BACT</name>
<dbReference type="Proteomes" id="UP000500938">
    <property type="component" value="Chromosome"/>
</dbReference>
<dbReference type="InterPro" id="IPR036890">
    <property type="entry name" value="HATPase_C_sf"/>
</dbReference>
<keyword evidence="9" id="KW-0472">Membrane</keyword>
<reference evidence="11 12" key="1">
    <citation type="submission" date="2020-05" db="EMBL/GenBank/DDBJ databases">
        <title>Complete genome sequence of Gemmatimonas greenlandica TET16.</title>
        <authorList>
            <person name="Zeng Y."/>
        </authorList>
    </citation>
    <scope>NUCLEOTIDE SEQUENCE [LARGE SCALE GENOMIC DNA]</scope>
    <source>
        <strain evidence="11 12">TET16</strain>
    </source>
</reference>
<dbReference type="Pfam" id="PF02518">
    <property type="entry name" value="HATPase_c"/>
    <property type="match status" value="1"/>
</dbReference>
<dbReference type="GO" id="GO:0000155">
    <property type="term" value="F:phosphorelay sensor kinase activity"/>
    <property type="evidence" value="ECO:0007669"/>
    <property type="project" value="InterPro"/>
</dbReference>
<dbReference type="AlphaFoldDB" id="A0A6M4IS59"/>
<dbReference type="SUPFAM" id="SSF55874">
    <property type="entry name" value="ATPase domain of HSP90 chaperone/DNA topoisomerase II/histidine kinase"/>
    <property type="match status" value="1"/>
</dbReference>
<feature type="transmembrane region" description="Helical" evidence="9">
    <location>
        <begin position="169"/>
        <end position="191"/>
    </location>
</feature>
<evidence type="ECO:0000256" key="3">
    <source>
        <dbReference type="ARBA" id="ARBA00022553"/>
    </source>
</evidence>
<dbReference type="PROSITE" id="PS50109">
    <property type="entry name" value="HIS_KIN"/>
    <property type="match status" value="1"/>
</dbReference>
<keyword evidence="3" id="KW-0597">Phosphoprotein</keyword>
<evidence type="ECO:0000313" key="12">
    <source>
        <dbReference type="Proteomes" id="UP000500938"/>
    </source>
</evidence>
<evidence type="ECO:0000313" key="11">
    <source>
        <dbReference type="EMBL" id="QJR37460.1"/>
    </source>
</evidence>
<evidence type="ECO:0000256" key="7">
    <source>
        <dbReference type="ARBA" id="ARBA00022840"/>
    </source>
</evidence>
<evidence type="ECO:0000256" key="8">
    <source>
        <dbReference type="ARBA" id="ARBA00023012"/>
    </source>
</evidence>
<keyword evidence="12" id="KW-1185">Reference proteome</keyword>
<evidence type="ECO:0000256" key="4">
    <source>
        <dbReference type="ARBA" id="ARBA00022679"/>
    </source>
</evidence>
<keyword evidence="9" id="KW-0812">Transmembrane</keyword>
<evidence type="ECO:0000256" key="6">
    <source>
        <dbReference type="ARBA" id="ARBA00022777"/>
    </source>
</evidence>
<accession>A0A6M4IS59</accession>
<feature type="transmembrane region" description="Helical" evidence="9">
    <location>
        <begin position="203"/>
        <end position="227"/>
    </location>
</feature>
<keyword evidence="5" id="KW-0547">Nucleotide-binding</keyword>
<feature type="transmembrane region" description="Helical" evidence="9">
    <location>
        <begin position="13"/>
        <end position="34"/>
    </location>
</feature>
<proteinExistence type="predicted"/>
<dbReference type="SMART" id="SM00387">
    <property type="entry name" value="HATPase_c"/>
    <property type="match status" value="1"/>
</dbReference>
<feature type="transmembrane region" description="Helical" evidence="9">
    <location>
        <begin position="138"/>
        <end position="157"/>
    </location>
</feature>
<feature type="domain" description="Histidine kinase" evidence="10">
    <location>
        <begin position="263"/>
        <end position="489"/>
    </location>
</feature>
<evidence type="ECO:0000256" key="5">
    <source>
        <dbReference type="ARBA" id="ARBA00022741"/>
    </source>
</evidence>
<evidence type="ECO:0000256" key="9">
    <source>
        <dbReference type="SAM" id="Phobius"/>
    </source>
</evidence>
<dbReference type="EC" id="2.7.13.3" evidence="2"/>
<dbReference type="PANTHER" id="PTHR43065:SF46">
    <property type="entry name" value="C4-DICARBOXYLATE TRANSPORT SENSOR PROTEIN DCTB"/>
    <property type="match status" value="1"/>
</dbReference>
<dbReference type="Gene3D" id="3.30.565.10">
    <property type="entry name" value="Histidine kinase-like ATPase, C-terminal domain"/>
    <property type="match status" value="1"/>
</dbReference>
<dbReference type="GO" id="GO:0005524">
    <property type="term" value="F:ATP binding"/>
    <property type="evidence" value="ECO:0007669"/>
    <property type="project" value="UniProtKB-KW"/>
</dbReference>
<evidence type="ECO:0000256" key="1">
    <source>
        <dbReference type="ARBA" id="ARBA00000085"/>
    </source>
</evidence>
<dbReference type="EMBL" id="CP053085">
    <property type="protein sequence ID" value="QJR37460.1"/>
    <property type="molecule type" value="Genomic_DNA"/>
</dbReference>
<dbReference type="InterPro" id="IPR036097">
    <property type="entry name" value="HisK_dim/P_sf"/>
</dbReference>
<dbReference type="Gene3D" id="1.10.287.130">
    <property type="match status" value="1"/>
</dbReference>
<evidence type="ECO:0000256" key="2">
    <source>
        <dbReference type="ARBA" id="ARBA00012438"/>
    </source>
</evidence>
<dbReference type="CDD" id="cd00082">
    <property type="entry name" value="HisKA"/>
    <property type="match status" value="1"/>
</dbReference>
<organism evidence="11 12">
    <name type="scientific">Gemmatimonas groenlandica</name>
    <dbReference type="NCBI Taxonomy" id="2732249"/>
    <lineage>
        <taxon>Bacteria</taxon>
        <taxon>Pseudomonadati</taxon>
        <taxon>Gemmatimonadota</taxon>
        <taxon>Gemmatimonadia</taxon>
        <taxon>Gemmatimonadales</taxon>
        <taxon>Gemmatimonadaceae</taxon>
        <taxon>Gemmatimonas</taxon>
    </lineage>
</organism>
<keyword evidence="8" id="KW-0902">Two-component regulatory system</keyword>
<dbReference type="SMART" id="SM00388">
    <property type="entry name" value="HisKA"/>
    <property type="match status" value="1"/>
</dbReference>
<dbReference type="PRINTS" id="PR00344">
    <property type="entry name" value="BCTRLSENSOR"/>
</dbReference>
<keyword evidence="4" id="KW-0808">Transferase</keyword>
<feature type="transmembrane region" description="Helical" evidence="9">
    <location>
        <begin position="76"/>
        <end position="98"/>
    </location>
</feature>
<comment type="catalytic activity">
    <reaction evidence="1">
        <text>ATP + protein L-histidine = ADP + protein N-phospho-L-histidine.</text>
        <dbReference type="EC" id="2.7.13.3"/>
    </reaction>
</comment>
<dbReference type="InterPro" id="IPR003661">
    <property type="entry name" value="HisK_dim/P_dom"/>
</dbReference>
<dbReference type="SUPFAM" id="SSF47384">
    <property type="entry name" value="Homodimeric domain of signal transducing histidine kinase"/>
    <property type="match status" value="1"/>
</dbReference>
<dbReference type="KEGG" id="ggr:HKW67_19060"/>
<dbReference type="InterPro" id="IPR004358">
    <property type="entry name" value="Sig_transdc_His_kin-like_C"/>
</dbReference>
<keyword evidence="9" id="KW-1133">Transmembrane helix</keyword>
<keyword evidence="6" id="KW-0418">Kinase</keyword>
<dbReference type="RefSeq" id="WP_171226895.1">
    <property type="nucleotide sequence ID" value="NZ_CP053085.1"/>
</dbReference>
<sequence length="489" mass="53016">MTVMPMDALLASFFMQSALAAVFLVALWGIAFVYRRPLHRALATGWSIYLLHTLASFASAWYGREAPLSSLRWHTATLQLLAVAGSAAFWYASLRILAGRQEGSRPPARGVVWATIVVVAMLTLSVASGRVMHQPGSGPLGILYPMLYLALAAFSWWESRHTTAHTRELFWMGTAFAMFSARMLLVTQVILPEDQFAESTLTQLLAVATVQLLQMVAVGVISIGVAVTYERSAVLLMTERLHLAELTAKKSRRLESLGRMAASVAHDFNNVLMIIGSCAELADEAAARPDDVRRELRDIRLAATQGGGLVTKLLEFSQPSTYDAAPAQHARVDAVVQENAPLLEKCIGPERRLELDTAAGDLPCVLDRTQLEQLLLNMVVNARDATPVGGVIRLRTGEERLLVPRRMHDGTLGAGRYIRVSVEDNGVGIAPDVLPHILEPFFTTKRERGGTGIGLATVHQIVVGVGGELAIESVLGVGTCIDLYLPVPA</sequence>
<keyword evidence="7" id="KW-0067">ATP-binding</keyword>
<dbReference type="InterPro" id="IPR005467">
    <property type="entry name" value="His_kinase_dom"/>
</dbReference>
<feature type="transmembrane region" description="Helical" evidence="9">
    <location>
        <begin position="110"/>
        <end position="132"/>
    </location>
</feature>